<proteinExistence type="inferred from homology"/>
<feature type="binding site" evidence="12">
    <location>
        <position position="226"/>
    </location>
    <ligand>
        <name>Zn(2+)</name>
        <dbReference type="ChEBI" id="CHEBI:29105"/>
    </ligand>
</feature>
<keyword evidence="5 12" id="KW-0436">Ligase</keyword>
<evidence type="ECO:0000259" key="13">
    <source>
        <dbReference type="SMART" id="SM00840"/>
    </source>
</evidence>
<comment type="similarity">
    <text evidence="2 12">Belongs to the class-I aminoacyl-tRNA synthetase family.</text>
</comment>
<reference evidence="14 15" key="1">
    <citation type="submission" date="2020-10" db="EMBL/GenBank/DDBJ databases">
        <title>Connecting structure to function with the recovery of over 1000 high-quality activated sludge metagenome-assembled genomes encoding full-length rRNA genes using long-read sequencing.</title>
        <authorList>
            <person name="Singleton C.M."/>
            <person name="Petriglieri F."/>
            <person name="Kristensen J.M."/>
            <person name="Kirkegaard R.H."/>
            <person name="Michaelsen T.Y."/>
            <person name="Andersen M.H."/>
            <person name="Karst S.M."/>
            <person name="Dueholm M.S."/>
            <person name="Nielsen P.H."/>
            <person name="Albertsen M."/>
        </authorList>
    </citation>
    <scope>NUCLEOTIDE SEQUENCE [LARGE SCALE GENOMIC DNA]</scope>
    <source>
        <strain evidence="14">Ribe_18-Q3-R11-54_MAXAC.273</strain>
    </source>
</reference>
<dbReference type="PANTHER" id="PTHR10890">
    <property type="entry name" value="CYSTEINYL-TRNA SYNTHETASE"/>
    <property type="match status" value="1"/>
</dbReference>
<dbReference type="InterPro" id="IPR032678">
    <property type="entry name" value="tRNA-synt_1_cat_dom"/>
</dbReference>
<dbReference type="GO" id="GO:0006423">
    <property type="term" value="P:cysteinyl-tRNA aminoacylation"/>
    <property type="evidence" value="ECO:0007669"/>
    <property type="project" value="UniProtKB-UniRule"/>
</dbReference>
<feature type="short sequence motif" description="'KMSKS' region" evidence="12">
    <location>
        <begin position="283"/>
        <end position="287"/>
    </location>
</feature>
<comment type="subcellular location">
    <subcellularLocation>
        <location evidence="1 12">Cytoplasm</location>
    </subcellularLocation>
</comment>
<dbReference type="InterPro" id="IPR014729">
    <property type="entry name" value="Rossmann-like_a/b/a_fold"/>
</dbReference>
<dbReference type="PRINTS" id="PR00983">
    <property type="entry name" value="TRNASYNTHCYS"/>
</dbReference>
<dbReference type="InterPro" id="IPR009080">
    <property type="entry name" value="tRNAsynth_Ia_anticodon-bd"/>
</dbReference>
<evidence type="ECO:0000256" key="10">
    <source>
        <dbReference type="ARBA" id="ARBA00022917"/>
    </source>
</evidence>
<feature type="binding site" evidence="12">
    <location>
        <position position="255"/>
    </location>
    <ligand>
        <name>Zn(2+)</name>
        <dbReference type="ChEBI" id="CHEBI:29105"/>
    </ligand>
</feature>
<evidence type="ECO:0000256" key="6">
    <source>
        <dbReference type="ARBA" id="ARBA00022723"/>
    </source>
</evidence>
<dbReference type="InterPro" id="IPR015803">
    <property type="entry name" value="Cys-tRNA-ligase"/>
</dbReference>
<evidence type="ECO:0000256" key="2">
    <source>
        <dbReference type="ARBA" id="ARBA00005594"/>
    </source>
</evidence>
<dbReference type="EC" id="6.1.1.16" evidence="12"/>
<evidence type="ECO:0000256" key="12">
    <source>
        <dbReference type="HAMAP-Rule" id="MF_00041"/>
    </source>
</evidence>
<organism evidence="14 15">
    <name type="scientific">Candidatus Opimibacter skivensis</name>
    <dbReference type="NCBI Taxonomy" id="2982028"/>
    <lineage>
        <taxon>Bacteria</taxon>
        <taxon>Pseudomonadati</taxon>
        <taxon>Bacteroidota</taxon>
        <taxon>Saprospiria</taxon>
        <taxon>Saprospirales</taxon>
        <taxon>Saprospiraceae</taxon>
        <taxon>Candidatus Opimibacter</taxon>
    </lineage>
</organism>
<dbReference type="SUPFAM" id="SSF47323">
    <property type="entry name" value="Anticodon-binding domain of a subclass of class I aminoacyl-tRNA synthetases"/>
    <property type="match status" value="1"/>
</dbReference>
<keyword evidence="6 12" id="KW-0479">Metal-binding</keyword>
<accession>A0A9D7T0L3</accession>
<dbReference type="Gene3D" id="1.20.120.1910">
    <property type="entry name" value="Cysteine-tRNA ligase, C-terminal anti-codon recognition domain"/>
    <property type="match status" value="1"/>
</dbReference>
<protein>
    <recommendedName>
        <fullName evidence="12">Cysteine--tRNA ligase</fullName>
        <ecNumber evidence="12">6.1.1.16</ecNumber>
    </recommendedName>
    <alternativeName>
        <fullName evidence="12">Cysteinyl-tRNA synthetase</fullName>
        <shortName evidence="12">CysRS</shortName>
    </alternativeName>
</protein>
<feature type="binding site" evidence="12">
    <location>
        <position position="29"/>
    </location>
    <ligand>
        <name>Zn(2+)</name>
        <dbReference type="ChEBI" id="CHEBI:29105"/>
    </ligand>
</feature>
<keyword evidence="9 12" id="KW-0067">ATP-binding</keyword>
<dbReference type="SUPFAM" id="SSF52374">
    <property type="entry name" value="Nucleotidylyl transferase"/>
    <property type="match status" value="1"/>
</dbReference>
<evidence type="ECO:0000256" key="5">
    <source>
        <dbReference type="ARBA" id="ARBA00022598"/>
    </source>
</evidence>
<keyword evidence="11 12" id="KW-0030">Aminoacyl-tRNA synthetase</keyword>
<dbReference type="AlphaFoldDB" id="A0A9D7T0L3"/>
<comment type="caution">
    <text evidence="14">The sequence shown here is derived from an EMBL/GenBank/DDBJ whole genome shotgun (WGS) entry which is preliminary data.</text>
</comment>
<comment type="cofactor">
    <cofactor evidence="12">
        <name>Zn(2+)</name>
        <dbReference type="ChEBI" id="CHEBI:29105"/>
    </cofactor>
    <text evidence="12">Binds 1 zinc ion per subunit.</text>
</comment>
<dbReference type="SMART" id="SM00840">
    <property type="entry name" value="DALR_2"/>
    <property type="match status" value="1"/>
</dbReference>
<keyword evidence="8 12" id="KW-0862">Zinc</keyword>
<dbReference type="Proteomes" id="UP000808337">
    <property type="component" value="Unassembled WGS sequence"/>
</dbReference>
<dbReference type="PANTHER" id="PTHR10890:SF3">
    <property type="entry name" value="CYSTEINE--TRNA LIGASE, CYTOPLASMIC"/>
    <property type="match status" value="1"/>
</dbReference>
<evidence type="ECO:0000256" key="3">
    <source>
        <dbReference type="ARBA" id="ARBA00011245"/>
    </source>
</evidence>
<comment type="catalytic activity">
    <reaction evidence="12">
        <text>tRNA(Cys) + L-cysteine + ATP = L-cysteinyl-tRNA(Cys) + AMP + diphosphate</text>
        <dbReference type="Rhea" id="RHEA:17773"/>
        <dbReference type="Rhea" id="RHEA-COMP:9661"/>
        <dbReference type="Rhea" id="RHEA-COMP:9679"/>
        <dbReference type="ChEBI" id="CHEBI:30616"/>
        <dbReference type="ChEBI" id="CHEBI:33019"/>
        <dbReference type="ChEBI" id="CHEBI:35235"/>
        <dbReference type="ChEBI" id="CHEBI:78442"/>
        <dbReference type="ChEBI" id="CHEBI:78517"/>
        <dbReference type="ChEBI" id="CHEBI:456215"/>
        <dbReference type="EC" id="6.1.1.16"/>
    </reaction>
</comment>
<dbReference type="Gene3D" id="3.40.50.620">
    <property type="entry name" value="HUPs"/>
    <property type="match status" value="1"/>
</dbReference>
<sequence length="500" mass="56778">MSLKIYNSISSQKETFTPLVEGRAGMYVCGPTVYSDVHIGNVRTFVSFDMIYRYLLYLGYKVRYVRNITDVGHLEGDVDTGAEDKISKKARLEQVEPMEVVQRYTLGFHHVMRLFNTLDPSIEPRATGHILEQIEMVQKIMDKGYAYEVDGSVYFDTVKLIKEADVYGKLSGRKVEDLLVETRELKKQNEKRNPADFAIWIKAEENHLLRWNAPWSEGFPGWHLECSVMSTKYLGERFDIHGGGNDLKFPHHENEIAQHYGACGNTPANYWLHTNMLLMNGRKMSKSEGNFITPEQLFSGESEHISKAYSPMAVKFFFLQAHYGSTLDLNDASLGAAEKGYRRLLEAYNTLNQLSSEIPRSDKPLAIEIEEGIKAAFEEMDDDFNVPKSLARLFEMCATINKMADGQLDVNDAGQYSLDIAKKGFKNLLIDIYGLSDESAAGTDDHMNQLDGLMKLVIDMRQQARQNKDWPTSDKIRDTLAAIDIELKDGKEGTKWVIGK</sequence>
<keyword evidence="10 12" id="KW-0648">Protein biosynthesis</keyword>
<feature type="binding site" evidence="12">
    <location>
        <position position="251"/>
    </location>
    <ligand>
        <name>Zn(2+)</name>
        <dbReference type="ChEBI" id="CHEBI:29105"/>
    </ligand>
</feature>
<evidence type="ECO:0000313" key="14">
    <source>
        <dbReference type="EMBL" id="MBK9985055.1"/>
    </source>
</evidence>
<dbReference type="GO" id="GO:0004817">
    <property type="term" value="F:cysteine-tRNA ligase activity"/>
    <property type="evidence" value="ECO:0007669"/>
    <property type="project" value="UniProtKB-UniRule"/>
</dbReference>
<comment type="subunit">
    <text evidence="3 12">Monomer.</text>
</comment>
<dbReference type="InterPro" id="IPR024909">
    <property type="entry name" value="Cys-tRNA/MSH_ligase"/>
</dbReference>
<evidence type="ECO:0000256" key="11">
    <source>
        <dbReference type="ARBA" id="ARBA00023146"/>
    </source>
</evidence>
<dbReference type="GO" id="GO:0008270">
    <property type="term" value="F:zinc ion binding"/>
    <property type="evidence" value="ECO:0007669"/>
    <property type="project" value="UniProtKB-UniRule"/>
</dbReference>
<dbReference type="Pfam" id="PF09190">
    <property type="entry name" value="DALR_2"/>
    <property type="match status" value="1"/>
</dbReference>
<evidence type="ECO:0000256" key="9">
    <source>
        <dbReference type="ARBA" id="ARBA00022840"/>
    </source>
</evidence>
<dbReference type="Pfam" id="PF01406">
    <property type="entry name" value="tRNA-synt_1e"/>
    <property type="match status" value="1"/>
</dbReference>
<keyword evidence="4 12" id="KW-0963">Cytoplasm</keyword>
<feature type="short sequence motif" description="'HIGH' region" evidence="12">
    <location>
        <begin position="31"/>
        <end position="41"/>
    </location>
</feature>
<evidence type="ECO:0000256" key="8">
    <source>
        <dbReference type="ARBA" id="ARBA00022833"/>
    </source>
</evidence>
<evidence type="ECO:0000256" key="4">
    <source>
        <dbReference type="ARBA" id="ARBA00022490"/>
    </source>
</evidence>
<dbReference type="NCBIfam" id="TIGR00435">
    <property type="entry name" value="cysS"/>
    <property type="match status" value="1"/>
</dbReference>
<dbReference type="GO" id="GO:0005829">
    <property type="term" value="C:cytosol"/>
    <property type="evidence" value="ECO:0007669"/>
    <property type="project" value="TreeGrafter"/>
</dbReference>
<dbReference type="CDD" id="cd00672">
    <property type="entry name" value="CysRS_core"/>
    <property type="match status" value="1"/>
</dbReference>
<dbReference type="HAMAP" id="MF_00041">
    <property type="entry name" value="Cys_tRNA_synth"/>
    <property type="match status" value="1"/>
</dbReference>
<evidence type="ECO:0000313" key="15">
    <source>
        <dbReference type="Proteomes" id="UP000808337"/>
    </source>
</evidence>
<gene>
    <name evidence="12" type="primary">cysS</name>
    <name evidence="14" type="ORF">IPP15_22295</name>
</gene>
<dbReference type="EMBL" id="JADKGY010000032">
    <property type="protein sequence ID" value="MBK9985055.1"/>
    <property type="molecule type" value="Genomic_DNA"/>
</dbReference>
<dbReference type="GO" id="GO:0005524">
    <property type="term" value="F:ATP binding"/>
    <property type="evidence" value="ECO:0007669"/>
    <property type="project" value="UniProtKB-UniRule"/>
</dbReference>
<dbReference type="InterPro" id="IPR015273">
    <property type="entry name" value="Cys-tRNA-synt_Ia_DALR"/>
</dbReference>
<name>A0A9D7T0L3_9BACT</name>
<evidence type="ECO:0000256" key="7">
    <source>
        <dbReference type="ARBA" id="ARBA00022741"/>
    </source>
</evidence>
<evidence type="ECO:0000256" key="1">
    <source>
        <dbReference type="ARBA" id="ARBA00004496"/>
    </source>
</evidence>
<feature type="binding site" evidence="12">
    <location>
        <position position="286"/>
    </location>
    <ligand>
        <name>ATP</name>
        <dbReference type="ChEBI" id="CHEBI:30616"/>
    </ligand>
</feature>
<feature type="domain" description="Cysteinyl-tRNA synthetase class Ia DALR" evidence="13">
    <location>
        <begin position="375"/>
        <end position="441"/>
    </location>
</feature>
<keyword evidence="7 12" id="KW-0547">Nucleotide-binding</keyword>